<evidence type="ECO:0000256" key="1">
    <source>
        <dbReference type="ARBA" id="ARBA00009798"/>
    </source>
</evidence>
<dbReference type="STRING" id="1776384.GCA_900086585_03691"/>
<dbReference type="CDD" id="cd00002">
    <property type="entry name" value="YbaK_deacylase"/>
    <property type="match status" value="1"/>
</dbReference>
<dbReference type="Gene3D" id="3.90.960.10">
    <property type="entry name" value="YbaK/aminoacyl-tRNA synthetase-associated domain"/>
    <property type="match status" value="1"/>
</dbReference>
<evidence type="ECO:0000256" key="4">
    <source>
        <dbReference type="PIRNR" id="PIRNR006181"/>
    </source>
</evidence>
<dbReference type="Proteomes" id="UP000284841">
    <property type="component" value="Unassembled WGS sequence"/>
</dbReference>
<proteinExistence type="inferred from homology"/>
<dbReference type="OrthoDB" id="9809296at2"/>
<dbReference type="Pfam" id="PF04073">
    <property type="entry name" value="tRNA_edit"/>
    <property type="match status" value="1"/>
</dbReference>
<dbReference type="RefSeq" id="WP_118334683.1">
    <property type="nucleotide sequence ID" value="NZ_AP025567.1"/>
</dbReference>
<dbReference type="EMBL" id="QRMS01000002">
    <property type="protein sequence ID" value="RHJ88124.1"/>
    <property type="molecule type" value="Genomic_DNA"/>
</dbReference>
<feature type="domain" description="YbaK/aminoacyl-tRNA synthetase-associated" evidence="5">
    <location>
        <begin position="40"/>
        <end position="151"/>
    </location>
</feature>
<dbReference type="InterPro" id="IPR004369">
    <property type="entry name" value="Prolyl-tRNA_editing_YbaK/EbsC"/>
</dbReference>
<evidence type="ECO:0000313" key="6">
    <source>
        <dbReference type="EMBL" id="RHJ88124.1"/>
    </source>
</evidence>
<dbReference type="InterPro" id="IPR036754">
    <property type="entry name" value="YbaK/aa-tRNA-synt-asso_dom_sf"/>
</dbReference>
<protein>
    <recommendedName>
        <fullName evidence="4">Cys-tRNA(Pro)/Cys-tRNA(Cys) deacylase</fullName>
        <ecNumber evidence="4">4.2.-.-</ecNumber>
    </recommendedName>
</protein>
<dbReference type="SUPFAM" id="SSF55826">
    <property type="entry name" value="YbaK/ProRS associated domain"/>
    <property type="match status" value="1"/>
</dbReference>
<dbReference type="PANTHER" id="PTHR30411">
    <property type="entry name" value="CYTOPLASMIC PROTEIN"/>
    <property type="match status" value="1"/>
</dbReference>
<name>A0A415E3H4_9FIRM</name>
<dbReference type="AlphaFoldDB" id="A0A415E3H4"/>
<organism evidence="6 7">
    <name type="scientific">Emergencia timonensis</name>
    <dbReference type="NCBI Taxonomy" id="1776384"/>
    <lineage>
        <taxon>Bacteria</taxon>
        <taxon>Bacillati</taxon>
        <taxon>Bacillota</taxon>
        <taxon>Clostridia</taxon>
        <taxon>Peptostreptococcales</taxon>
        <taxon>Anaerovoracaceae</taxon>
        <taxon>Emergencia</taxon>
    </lineage>
</organism>
<comment type="caution">
    <text evidence="6">The sequence shown here is derived from an EMBL/GenBank/DDBJ whole genome shotgun (WGS) entry which is preliminary data.</text>
</comment>
<evidence type="ECO:0000256" key="2">
    <source>
        <dbReference type="ARBA" id="ARBA00022917"/>
    </source>
</evidence>
<dbReference type="GO" id="GO:0006412">
    <property type="term" value="P:translation"/>
    <property type="evidence" value="ECO:0007669"/>
    <property type="project" value="UniProtKB-KW"/>
</dbReference>
<dbReference type="EC" id="4.2.-.-" evidence="4"/>
<evidence type="ECO:0000256" key="3">
    <source>
        <dbReference type="ARBA" id="ARBA00023239"/>
    </source>
</evidence>
<keyword evidence="7" id="KW-1185">Reference proteome</keyword>
<keyword evidence="3 4" id="KW-0456">Lyase</keyword>
<dbReference type="PIRSF" id="PIRSF006181">
    <property type="entry name" value="EbsC_YbaK"/>
    <property type="match status" value="1"/>
</dbReference>
<dbReference type="InterPro" id="IPR007214">
    <property type="entry name" value="YbaK/aa-tRNA-synth-assoc-dom"/>
</dbReference>
<evidence type="ECO:0000313" key="7">
    <source>
        <dbReference type="Proteomes" id="UP000284841"/>
    </source>
</evidence>
<reference evidence="6 7" key="1">
    <citation type="submission" date="2018-08" db="EMBL/GenBank/DDBJ databases">
        <title>A genome reference for cultivated species of the human gut microbiota.</title>
        <authorList>
            <person name="Zou Y."/>
            <person name="Xue W."/>
            <person name="Luo G."/>
        </authorList>
    </citation>
    <scope>NUCLEOTIDE SEQUENCE [LARGE SCALE GENOMIC DNA]</scope>
    <source>
        <strain evidence="6 7">AM07-24</strain>
    </source>
</reference>
<dbReference type="NCBIfam" id="TIGR00011">
    <property type="entry name" value="YbaK_EbsC"/>
    <property type="match status" value="1"/>
</dbReference>
<accession>A0A415E3H4</accession>
<comment type="similarity">
    <text evidence="1 4">Belongs to the prolyl-tRNA editing family. YbaK/EbsC subfamily.</text>
</comment>
<sequence>MAKKEKEPKTNAVRIVAAKKISYELHTYEAPDGFLDGVSVAAQSNLDPNKVFKTLVLMGHSREHYVCVIPVACELDLKKAAKFFDEKNVEMIHVKEITPLTGYIKGGCSPVGMKKQFKTAIHKSAQEQDTICVSGGKVGLQMELSPLELAELVSAEFTDLVREG</sequence>
<gene>
    <name evidence="6" type="primary">ybaK</name>
    <name evidence="6" type="ORF">DW099_06810</name>
</gene>
<dbReference type="PANTHER" id="PTHR30411:SF0">
    <property type="entry name" value="CYS-TRNA(PRO)_CYS-TRNA(CYS) DEACYLASE YBAK"/>
    <property type="match status" value="1"/>
</dbReference>
<keyword evidence="2 4" id="KW-0648">Protein biosynthesis</keyword>
<evidence type="ECO:0000259" key="5">
    <source>
        <dbReference type="Pfam" id="PF04073"/>
    </source>
</evidence>
<dbReference type="GO" id="GO:0016829">
    <property type="term" value="F:lyase activity"/>
    <property type="evidence" value="ECO:0007669"/>
    <property type="project" value="UniProtKB-KW"/>
</dbReference>
<dbReference type="GO" id="GO:0002161">
    <property type="term" value="F:aminoacyl-tRNA deacylase activity"/>
    <property type="evidence" value="ECO:0007669"/>
    <property type="project" value="InterPro"/>
</dbReference>